<evidence type="ECO:0000256" key="3">
    <source>
        <dbReference type="ARBA" id="ARBA00022630"/>
    </source>
</evidence>
<evidence type="ECO:0000256" key="6">
    <source>
        <dbReference type="ARBA" id="ARBA00023002"/>
    </source>
</evidence>
<evidence type="ECO:0000256" key="1">
    <source>
        <dbReference type="ARBA" id="ARBA00001917"/>
    </source>
</evidence>
<comment type="similarity">
    <text evidence="2">Belongs to the nitroreductase family.</text>
</comment>
<dbReference type="OrthoDB" id="9809288at2"/>
<feature type="domain" description="Nitroreductase" evidence="7">
    <location>
        <begin position="8"/>
        <end position="185"/>
    </location>
</feature>
<dbReference type="Gene3D" id="3.40.109.10">
    <property type="entry name" value="NADH Oxidase"/>
    <property type="match status" value="1"/>
</dbReference>
<protein>
    <submittedName>
        <fullName evidence="8">Nitroreductase</fullName>
    </submittedName>
</protein>
<dbReference type="RefSeq" id="WP_133463532.1">
    <property type="nucleotide sequence ID" value="NZ_SNWI01000001.1"/>
</dbReference>
<comment type="caution">
    <text evidence="8">The sequence shown here is derived from an EMBL/GenBank/DDBJ whole genome shotgun (WGS) entry which is preliminary data.</text>
</comment>
<keyword evidence="3" id="KW-0285">Flavoprotein</keyword>
<evidence type="ECO:0000313" key="9">
    <source>
        <dbReference type="Proteomes" id="UP000294848"/>
    </source>
</evidence>
<evidence type="ECO:0000256" key="5">
    <source>
        <dbReference type="ARBA" id="ARBA00022857"/>
    </source>
</evidence>
<name>A0A4R6HBZ0_9BACT</name>
<keyword evidence="6" id="KW-0560">Oxidoreductase</keyword>
<comment type="cofactor">
    <cofactor evidence="1">
        <name>FMN</name>
        <dbReference type="ChEBI" id="CHEBI:58210"/>
    </cofactor>
</comment>
<keyword evidence="4" id="KW-0288">FMN</keyword>
<dbReference type="Proteomes" id="UP000294848">
    <property type="component" value="Unassembled WGS sequence"/>
</dbReference>
<evidence type="ECO:0000259" key="7">
    <source>
        <dbReference type="Pfam" id="PF00881"/>
    </source>
</evidence>
<gene>
    <name evidence="8" type="ORF">DET52_101848</name>
</gene>
<accession>A0A4R6HBZ0</accession>
<keyword evidence="5" id="KW-0521">NADP</keyword>
<dbReference type="PANTHER" id="PTHR43673">
    <property type="entry name" value="NAD(P)H NITROREDUCTASE YDGI-RELATED"/>
    <property type="match status" value="1"/>
</dbReference>
<dbReference type="EMBL" id="SNWI01000001">
    <property type="protein sequence ID" value="TDO05488.1"/>
    <property type="molecule type" value="Genomic_DNA"/>
</dbReference>
<reference evidence="8 9" key="1">
    <citation type="submission" date="2019-03" db="EMBL/GenBank/DDBJ databases">
        <title>Freshwater and sediment microbial communities from various areas in North America, analyzing microbe dynamics in response to fracking.</title>
        <authorList>
            <person name="Lamendella R."/>
        </authorList>
    </citation>
    <scope>NUCLEOTIDE SEQUENCE [LARGE SCALE GENOMIC DNA]</scope>
    <source>
        <strain evidence="8 9">114D</strain>
    </source>
</reference>
<dbReference type="InterPro" id="IPR033878">
    <property type="entry name" value="NfsB-like"/>
</dbReference>
<dbReference type="InterPro" id="IPR029479">
    <property type="entry name" value="Nitroreductase"/>
</dbReference>
<proteinExistence type="inferred from homology"/>
<dbReference type="InterPro" id="IPR000415">
    <property type="entry name" value="Nitroreductase-like"/>
</dbReference>
<sequence length="217" mass="25043">MELIKNLEWRYATKKFDPTRKVSHEAMNQLKRAIQLAVSSYGLQLYKVLIIEDPEVREQLKPASWNQSQITDASHLFVFCNYADVNDQDVDDFIRLTSETRAIEFSQIRGYGDFIKGKLNEKSDTQKQNWLERQPYIALANLLMACAELKIDACPMEGFEPEKYNEILELDQQGLNACVIATVGYRDSSDRSQVLPKVRKPMHELFEEIKHAVPNAV</sequence>
<dbReference type="AlphaFoldDB" id="A0A4R6HBZ0"/>
<dbReference type="SUPFAM" id="SSF55469">
    <property type="entry name" value="FMN-dependent nitroreductase-like"/>
    <property type="match status" value="1"/>
</dbReference>
<dbReference type="GO" id="GO:0016491">
    <property type="term" value="F:oxidoreductase activity"/>
    <property type="evidence" value="ECO:0007669"/>
    <property type="project" value="UniProtKB-KW"/>
</dbReference>
<evidence type="ECO:0000256" key="4">
    <source>
        <dbReference type="ARBA" id="ARBA00022643"/>
    </source>
</evidence>
<dbReference type="PANTHER" id="PTHR43673:SF2">
    <property type="entry name" value="NITROREDUCTASE"/>
    <property type="match status" value="1"/>
</dbReference>
<evidence type="ECO:0000256" key="2">
    <source>
        <dbReference type="ARBA" id="ARBA00007118"/>
    </source>
</evidence>
<dbReference type="CDD" id="cd02149">
    <property type="entry name" value="NfsB-like"/>
    <property type="match status" value="1"/>
</dbReference>
<organism evidence="8 9">
    <name type="scientific">Sunxiuqinia elliptica</name>
    <dbReference type="NCBI Taxonomy" id="655355"/>
    <lineage>
        <taxon>Bacteria</taxon>
        <taxon>Pseudomonadati</taxon>
        <taxon>Bacteroidota</taxon>
        <taxon>Bacteroidia</taxon>
        <taxon>Marinilabiliales</taxon>
        <taxon>Prolixibacteraceae</taxon>
        <taxon>Sunxiuqinia</taxon>
    </lineage>
</organism>
<dbReference type="Pfam" id="PF00881">
    <property type="entry name" value="Nitroreductase"/>
    <property type="match status" value="1"/>
</dbReference>
<evidence type="ECO:0000313" key="8">
    <source>
        <dbReference type="EMBL" id="TDO05488.1"/>
    </source>
</evidence>